<dbReference type="EMBL" id="CADCUV010000173">
    <property type="protein sequence ID" value="CAA9434896.1"/>
    <property type="molecule type" value="Genomic_DNA"/>
</dbReference>
<accession>A0A6J4QAI9</accession>
<feature type="region of interest" description="Disordered" evidence="1">
    <location>
        <begin position="1"/>
        <end position="26"/>
    </location>
</feature>
<reference evidence="2" key="1">
    <citation type="submission" date="2020-02" db="EMBL/GenBank/DDBJ databases">
        <authorList>
            <person name="Meier V. D."/>
        </authorList>
    </citation>
    <scope>NUCLEOTIDE SEQUENCE</scope>
    <source>
        <strain evidence="2">AVDCRST_MAG22</strain>
    </source>
</reference>
<evidence type="ECO:0000313" key="2">
    <source>
        <dbReference type="EMBL" id="CAA9434896.1"/>
    </source>
</evidence>
<organism evidence="2">
    <name type="scientific">uncultured Rubrobacteraceae bacterium</name>
    <dbReference type="NCBI Taxonomy" id="349277"/>
    <lineage>
        <taxon>Bacteria</taxon>
        <taxon>Bacillati</taxon>
        <taxon>Actinomycetota</taxon>
        <taxon>Rubrobacteria</taxon>
        <taxon>Rubrobacterales</taxon>
        <taxon>Rubrobacteraceae</taxon>
        <taxon>environmental samples</taxon>
    </lineage>
</organism>
<evidence type="ECO:0000256" key="1">
    <source>
        <dbReference type="SAM" id="MobiDB-lite"/>
    </source>
</evidence>
<gene>
    <name evidence="2" type="ORF">AVDCRST_MAG22-3576</name>
</gene>
<proteinExistence type="predicted"/>
<name>A0A6J4QAI9_9ACTN</name>
<feature type="region of interest" description="Disordered" evidence="1">
    <location>
        <begin position="44"/>
        <end position="75"/>
    </location>
</feature>
<protein>
    <submittedName>
        <fullName evidence="2">Uncharacterized protein</fullName>
    </submittedName>
</protein>
<sequence>MGFAEPLYGVSPRTSGRSFGLDRGASQERIPLAQQLKALREHTAREGREVAEEISGQRQSGAFTAAPDAYLNGSR</sequence>
<dbReference type="AlphaFoldDB" id="A0A6J4QAI9"/>